<sequence>MQLASSIIAKMMAQLPPQTDTGFCDTSQALDLAVSNEDQSSTRASKPALPPRSFMCTPETHSTALQQDSLRPLPSMITVRECMAVIQPEFPFVTTLYQLLAFCDCSILSVHSFDEGFPRPTPYVCDAKIYRLRLARHCLRIQSQRYKEAITKLIDRKRTREQDLRLLQGNASLEQHGDLHQLRRSLVRISKEVIFMYLQSNCKLARLRRIMLRSLAEVNRKAVALIALYKLKPLREESQSKVLTEGLLPASGDWQRSISDEYTYCFDGETTLEDLATTTYSRTLVTRAYSSLKSRYFHLRHSEQGLVRLDSSLSLRIALVLMLFNYKSHLCLIFADEYVKLSLYKRVLQYLRKIASPSAKLLRVANQVVGLTHKHMLRAVSEKRRFWHDRVLPLFPPYYFSCPAESNQGLSQTSETAHSSMRTTPYPTYLDTLSTIAPDEGEGSYSISGRKKTANLFERIVVQDRSFEAFTSMSSCGTTNESFDTCLLNGHKDTTSAYLPHNQASTQFDQLITKSSTRVVAKTSYLTPFLATRGTNQSSTCFDRVLLTSAQVQKLFDTTILIRNRLYRGQTLFYGASCVPVHLSSSQVSALVKYQTFDIDSFSAENNINEYTLLEVAELFSLAFLQARTLLAMRLVLHRALLSSFYSRYLGKRSFTIFMLKKLQKCTTLQRASETHMTQKLSIRFTMRTAFRAMQKQIDREGHEWDSRSDNLFKFIVMRRQLKYWLALVQSRRCRLEQMTHILHEIEKRLYLRPALTAMLTLHTQNLAEGEISRRVREVQNVSLLKRAFHTLYHQCKLKRVLRNVVIQALPRWKEVLEDEDRRGNAYRTQTLSTIFSSWKELTFGGSFARTTGFTDAPKAINPSTKALHFEGWSDTDSGSLEDLSDSQARVKFTTDTRSYDGNTNGHVDMDKTLHFDLESSDDEDCERPEVVPKEGDLTLEDIGDDYWSIYSPQTAAELREAYRQVVPQLAKLQQKEKRISGVAEPLPTHHIEVLSKENLTQLKDEVARRFDRLERNSKVTANEPTMTDGSDCNGDIGECCTQALTKMDHTIETQKKRVLKKSIRFADDLQWEDVAQKELEMKPVCSDNDISLTLDHYYTNNPTLRQAKIWYRRVSCHMCISYWRQHFIEMQLAKKFYRAFPGKRLLVGVFDEWATRTEMLATRHRRINRLHIYLLKETCFLEWRYHAYIRRERAKQLQAEETRKEALLLMQQIDKEEAIIASVQPNLKFPGLDSFVGQSKIIDPCRYNTDQQDSNRALTLRRIADEHYLLKIAAWIANRGILVSRERLLRAKLLAAEFSVPDSIIFQIPTKLNAWYLRESFCALRELYRYRSVKIL</sequence>
<dbReference type="OMA" id="WATRTEM"/>
<dbReference type="EMBL" id="ACVC01000201">
    <property type="protein sequence ID" value="EFO61871.1"/>
    <property type="molecule type" value="Genomic_DNA"/>
</dbReference>
<accession>E1F6M6</accession>
<protein>
    <submittedName>
        <fullName evidence="1">Uncharacterized protein</fullName>
    </submittedName>
</protein>
<evidence type="ECO:0000313" key="2">
    <source>
        <dbReference type="Proteomes" id="UP000008974"/>
    </source>
</evidence>
<name>E1F6M6_GIAIA</name>
<evidence type="ECO:0000313" key="1">
    <source>
        <dbReference type="EMBL" id="EFO61871.1"/>
    </source>
</evidence>
<organism evidence="1 2">
    <name type="scientific">Giardia intestinalis (strain P15)</name>
    <name type="common">Giardia lamblia</name>
    <dbReference type="NCBI Taxonomy" id="658858"/>
    <lineage>
        <taxon>Eukaryota</taxon>
        <taxon>Metamonada</taxon>
        <taxon>Diplomonadida</taxon>
        <taxon>Hexamitidae</taxon>
        <taxon>Giardiinae</taxon>
        <taxon>Giardia</taxon>
    </lineage>
</organism>
<gene>
    <name evidence="1" type="ORF">GLP15_3037</name>
</gene>
<dbReference type="OrthoDB" id="10253915at2759"/>
<dbReference type="Proteomes" id="UP000008974">
    <property type="component" value="Unassembled WGS sequence"/>
</dbReference>
<reference evidence="1 2" key="1">
    <citation type="journal article" date="2010" name="BMC Genomics">
        <title>Genome analysis and comparative genomics of a Giardia intestinalis assemblage E isolate.</title>
        <authorList>
            <person name="Jerlstrom-Hultqvist J."/>
            <person name="Franzen O."/>
            <person name="Ankarklev J."/>
            <person name="Xu F."/>
            <person name="Nohynkova E."/>
            <person name="Andersson J.O."/>
            <person name="Svard S.G."/>
            <person name="Andersson B."/>
        </authorList>
    </citation>
    <scope>NUCLEOTIDE SEQUENCE [LARGE SCALE GENOMIC DNA]</scope>
    <source>
        <strain evidence="1 2">P15</strain>
    </source>
</reference>
<dbReference type="VEuPathDB" id="GiardiaDB:GLP15_3037"/>
<proteinExistence type="predicted"/>
<comment type="caution">
    <text evidence="1">The sequence shown here is derived from an EMBL/GenBank/DDBJ whole genome shotgun (WGS) entry which is preliminary data.</text>
</comment>